<protein>
    <submittedName>
        <fullName evidence="2">Uncharacterized protein</fullName>
    </submittedName>
</protein>
<comment type="caution">
    <text evidence="2">The sequence shown here is derived from an EMBL/GenBank/DDBJ whole genome shotgun (WGS) entry which is preliminary data.</text>
</comment>
<keyword evidence="3" id="KW-1185">Reference proteome</keyword>
<dbReference type="AlphaFoldDB" id="A0A9D5AI26"/>
<dbReference type="Gramene" id="Psat05G0292100-T1">
    <property type="protein sequence ID" value="KAI5406385.1"/>
    <property type="gene ID" value="KIW84_052921"/>
</dbReference>
<dbReference type="Gene3D" id="1.25.10.10">
    <property type="entry name" value="Leucine-rich Repeat Variant"/>
    <property type="match status" value="1"/>
</dbReference>
<reference evidence="2 3" key="1">
    <citation type="journal article" date="2022" name="Nat. Genet.">
        <title>Improved pea reference genome and pan-genome highlight genomic features and evolutionary characteristics.</title>
        <authorList>
            <person name="Yang T."/>
            <person name="Liu R."/>
            <person name="Luo Y."/>
            <person name="Hu S."/>
            <person name="Wang D."/>
            <person name="Wang C."/>
            <person name="Pandey M.K."/>
            <person name="Ge S."/>
            <person name="Xu Q."/>
            <person name="Li N."/>
            <person name="Li G."/>
            <person name="Huang Y."/>
            <person name="Saxena R.K."/>
            <person name="Ji Y."/>
            <person name="Li M."/>
            <person name="Yan X."/>
            <person name="He Y."/>
            <person name="Liu Y."/>
            <person name="Wang X."/>
            <person name="Xiang C."/>
            <person name="Varshney R.K."/>
            <person name="Ding H."/>
            <person name="Gao S."/>
            <person name="Zong X."/>
        </authorList>
    </citation>
    <scope>NUCLEOTIDE SEQUENCE [LARGE SCALE GENOMIC DNA]</scope>
    <source>
        <strain evidence="2 3">cv. Zhongwan 6</strain>
    </source>
</reference>
<evidence type="ECO:0000256" key="1">
    <source>
        <dbReference type="ARBA" id="ARBA00022737"/>
    </source>
</evidence>
<name>A0A9D5AI26_PEA</name>
<organism evidence="2 3">
    <name type="scientific">Pisum sativum</name>
    <name type="common">Garden pea</name>
    <name type="synonym">Lathyrus oleraceus</name>
    <dbReference type="NCBI Taxonomy" id="3888"/>
    <lineage>
        <taxon>Eukaryota</taxon>
        <taxon>Viridiplantae</taxon>
        <taxon>Streptophyta</taxon>
        <taxon>Embryophyta</taxon>
        <taxon>Tracheophyta</taxon>
        <taxon>Spermatophyta</taxon>
        <taxon>Magnoliopsida</taxon>
        <taxon>eudicotyledons</taxon>
        <taxon>Gunneridae</taxon>
        <taxon>Pentapetalae</taxon>
        <taxon>rosids</taxon>
        <taxon>fabids</taxon>
        <taxon>Fabales</taxon>
        <taxon>Fabaceae</taxon>
        <taxon>Papilionoideae</taxon>
        <taxon>50 kb inversion clade</taxon>
        <taxon>NPAAA clade</taxon>
        <taxon>Hologalegina</taxon>
        <taxon>IRL clade</taxon>
        <taxon>Fabeae</taxon>
        <taxon>Lathyrus</taxon>
    </lineage>
</organism>
<sequence>MLSPRLTPSRTVFALTFKSKPLSGDAPICLTVPISSTRPVKRHWTETALLATVRVQVLEFENPNSLGLLLPRLLDGDTSNSAKVDLARKNVAATFVTAFVNVGFGQAKFMALTLDSPRPGSFKDWVFIHEKHGRTSAVASLGMISLWDVDSELALAQINECFNINDDGYSFAGALLGVGIAKCNIKTDCDPVH</sequence>
<keyword evidence="1" id="KW-0677">Repeat</keyword>
<accession>A0A9D5AI26</accession>
<gene>
    <name evidence="2" type="ORF">KIW84_052921</name>
</gene>
<evidence type="ECO:0000313" key="2">
    <source>
        <dbReference type="EMBL" id="KAI5406385.1"/>
    </source>
</evidence>
<dbReference type="Proteomes" id="UP001058974">
    <property type="component" value="Chromosome 5"/>
</dbReference>
<evidence type="ECO:0000313" key="3">
    <source>
        <dbReference type="Proteomes" id="UP001058974"/>
    </source>
</evidence>
<dbReference type="GO" id="GO:0008540">
    <property type="term" value="C:proteasome regulatory particle, base subcomplex"/>
    <property type="evidence" value="ECO:0007669"/>
    <property type="project" value="TreeGrafter"/>
</dbReference>
<dbReference type="PANTHER" id="PTHR10943:SF1">
    <property type="entry name" value="26S PROTEASOME NON-ATPASE REGULATORY SUBUNIT 2"/>
    <property type="match status" value="1"/>
</dbReference>
<dbReference type="PANTHER" id="PTHR10943">
    <property type="entry name" value="26S PROTEASOME NON-ATPASE REGULATORY SUBUNIT"/>
    <property type="match status" value="1"/>
</dbReference>
<dbReference type="EMBL" id="JAMSHJ010000005">
    <property type="protein sequence ID" value="KAI5406385.1"/>
    <property type="molecule type" value="Genomic_DNA"/>
</dbReference>
<proteinExistence type="predicted"/>
<dbReference type="GO" id="GO:0005634">
    <property type="term" value="C:nucleus"/>
    <property type="evidence" value="ECO:0007669"/>
    <property type="project" value="TreeGrafter"/>
</dbReference>
<dbReference type="GO" id="GO:0043161">
    <property type="term" value="P:proteasome-mediated ubiquitin-dependent protein catabolic process"/>
    <property type="evidence" value="ECO:0007669"/>
    <property type="project" value="TreeGrafter"/>
</dbReference>
<dbReference type="GO" id="GO:0034515">
    <property type="term" value="C:proteasome storage granule"/>
    <property type="evidence" value="ECO:0007669"/>
    <property type="project" value="TreeGrafter"/>
</dbReference>
<dbReference type="InterPro" id="IPR011989">
    <property type="entry name" value="ARM-like"/>
</dbReference>